<evidence type="ECO:0000256" key="1">
    <source>
        <dbReference type="SAM" id="MobiDB-lite"/>
    </source>
</evidence>
<feature type="non-terminal residue" evidence="2">
    <location>
        <position position="195"/>
    </location>
</feature>
<feature type="compositionally biased region" description="Polar residues" evidence="1">
    <location>
        <begin position="86"/>
        <end position="102"/>
    </location>
</feature>
<feature type="compositionally biased region" description="Acidic residues" evidence="1">
    <location>
        <begin position="12"/>
        <end position="23"/>
    </location>
</feature>
<reference evidence="2" key="1">
    <citation type="submission" date="2014-03" db="EMBL/GenBank/DDBJ databases">
        <title>The sialotranscriptome of Amblyomma triste, Amblyomma parvum and Amblyomma cajennense ticks, uncovered by 454-based RNA-seq.</title>
        <authorList>
            <person name="Garcia G.R."/>
            <person name="Gardinassi L.G."/>
            <person name="Ribeiro J.M."/>
            <person name="Anatriello E."/>
            <person name="Ferreira B.R."/>
            <person name="Moreira H.N."/>
            <person name="Mafra C."/>
            <person name="Olegario M.M."/>
            <person name="Szabo P.J."/>
            <person name="Miranda-Santos I.K."/>
            <person name="Maruyama S.R."/>
        </authorList>
    </citation>
    <scope>NUCLEOTIDE SEQUENCE</scope>
    <source>
        <strain evidence="2">Uberlandia</strain>
        <tissue evidence="2">Salivary glands</tissue>
    </source>
</reference>
<feature type="compositionally biased region" description="Polar residues" evidence="1">
    <location>
        <begin position="38"/>
        <end position="58"/>
    </location>
</feature>
<feature type="compositionally biased region" description="Basic and acidic residues" evidence="1">
    <location>
        <begin position="1"/>
        <end position="11"/>
    </location>
</feature>
<name>A0A023FDD9_AMBCJ</name>
<sequence>MNDYKSRHSFEEENGSENEVSDDTGEHAEGDTFPPQVVGNQSHPVLQAGSPASQSTDDVTVPDSVESAGIKDDTTALKQDDRSTDDGSNTSKAAGERTSSGSDELITDSLKAGVGWKSEVKEVELAPAEQEVIFSNTYFNESSSPSKEAGSAQSPSLQEQTAEVSDEKGSVSTEDVTECIKRPAKEPNGWLILRS</sequence>
<evidence type="ECO:0000313" key="2">
    <source>
        <dbReference type="EMBL" id="JAC19487.1"/>
    </source>
</evidence>
<proteinExistence type="evidence at transcript level"/>
<feature type="region of interest" description="Disordered" evidence="1">
    <location>
        <begin position="137"/>
        <end position="195"/>
    </location>
</feature>
<feature type="compositionally biased region" description="Polar residues" evidence="1">
    <location>
        <begin position="137"/>
        <end position="163"/>
    </location>
</feature>
<organism evidence="2">
    <name type="scientific">Amblyomma cajennense</name>
    <name type="common">Cayenne tick</name>
    <name type="synonym">Acarus cajennensis</name>
    <dbReference type="NCBI Taxonomy" id="34607"/>
    <lineage>
        <taxon>Eukaryota</taxon>
        <taxon>Metazoa</taxon>
        <taxon>Ecdysozoa</taxon>
        <taxon>Arthropoda</taxon>
        <taxon>Chelicerata</taxon>
        <taxon>Arachnida</taxon>
        <taxon>Acari</taxon>
        <taxon>Parasitiformes</taxon>
        <taxon>Ixodida</taxon>
        <taxon>Ixodoidea</taxon>
        <taxon>Ixodidae</taxon>
        <taxon>Amblyomminae</taxon>
        <taxon>Amblyomma</taxon>
    </lineage>
</organism>
<protein>
    <submittedName>
        <fullName evidence="2">Uncharacterized protein</fullName>
    </submittedName>
</protein>
<feature type="region of interest" description="Disordered" evidence="1">
    <location>
        <begin position="1"/>
        <end position="106"/>
    </location>
</feature>
<dbReference type="AlphaFoldDB" id="A0A023FDD9"/>
<feature type="compositionally biased region" description="Basic and acidic residues" evidence="1">
    <location>
        <begin position="69"/>
        <end position="85"/>
    </location>
</feature>
<dbReference type="EMBL" id="GBBK01004995">
    <property type="protein sequence ID" value="JAC19487.1"/>
    <property type="molecule type" value="mRNA"/>
</dbReference>
<accession>A0A023FDD9</accession>